<organism evidence="2 3">
    <name type="scientific">Cyanobacterium stanieri LEGE 03274</name>
    <dbReference type="NCBI Taxonomy" id="1828756"/>
    <lineage>
        <taxon>Bacteria</taxon>
        <taxon>Bacillati</taxon>
        <taxon>Cyanobacteriota</taxon>
        <taxon>Cyanophyceae</taxon>
        <taxon>Oscillatoriophycideae</taxon>
        <taxon>Chroococcales</taxon>
        <taxon>Geminocystaceae</taxon>
        <taxon>Cyanobacterium</taxon>
    </lineage>
</organism>
<dbReference type="Proteomes" id="UP000654604">
    <property type="component" value="Unassembled WGS sequence"/>
</dbReference>
<protein>
    <submittedName>
        <fullName evidence="2">Phosphatidate cytidylyltransferase</fullName>
    </submittedName>
</protein>
<reference evidence="2 3" key="1">
    <citation type="submission" date="2020-10" db="EMBL/GenBank/DDBJ databases">
        <authorList>
            <person name="Castelo-Branco R."/>
            <person name="Eusebio N."/>
            <person name="Adriana R."/>
            <person name="Vieira A."/>
            <person name="Brugerolle De Fraissinette N."/>
            <person name="Rezende De Castro R."/>
            <person name="Schneider M.P."/>
            <person name="Vasconcelos V."/>
            <person name="Leao P.N."/>
        </authorList>
    </citation>
    <scope>NUCLEOTIDE SEQUENCE [LARGE SCALE GENOMIC DNA]</scope>
    <source>
        <strain evidence="2 3">LEGE 03274</strain>
    </source>
</reference>
<feature type="transmembrane region" description="Helical" evidence="1">
    <location>
        <begin position="200"/>
        <end position="222"/>
    </location>
</feature>
<sequence length="226" mass="25256">MTLVFQQILPISLVGFYLGILILISEILRRYYRANSEITRKIVHIGAGQVILLAWWLNIPSYLILLASLGASMVAIISYFLPILPSVNGVGRKSLGTLFYALSIGILTVLFWDKSLPQFTAIGILVMTWGDASAALIGQKWGKHKYQFLGSKKSWEGSLTMMLVSAIVILSILCFVYPWHNYFILITLSTAILATFLETFSIIGIDNLTVPVFSALFCYYLLQLFS</sequence>
<keyword evidence="1" id="KW-1133">Transmembrane helix</keyword>
<evidence type="ECO:0000313" key="3">
    <source>
        <dbReference type="Proteomes" id="UP000654604"/>
    </source>
</evidence>
<dbReference type="InterPro" id="IPR037997">
    <property type="entry name" value="Dgk1-like"/>
</dbReference>
<keyword evidence="2" id="KW-0808">Transferase</keyword>
<keyword evidence="3" id="KW-1185">Reference proteome</keyword>
<keyword evidence="2" id="KW-0548">Nucleotidyltransferase</keyword>
<gene>
    <name evidence="2" type="ORF">IQ215_09050</name>
</gene>
<feature type="transmembrane region" description="Helical" evidence="1">
    <location>
        <begin position="118"/>
        <end position="138"/>
    </location>
</feature>
<feature type="transmembrane region" description="Helical" evidence="1">
    <location>
        <begin position="40"/>
        <end position="57"/>
    </location>
</feature>
<evidence type="ECO:0000256" key="1">
    <source>
        <dbReference type="SAM" id="Phobius"/>
    </source>
</evidence>
<feature type="transmembrane region" description="Helical" evidence="1">
    <location>
        <begin position="6"/>
        <end position="28"/>
    </location>
</feature>
<keyword evidence="1" id="KW-0812">Transmembrane</keyword>
<name>A0ABR9V4N1_9CHRO</name>
<evidence type="ECO:0000313" key="2">
    <source>
        <dbReference type="EMBL" id="MBE9222843.1"/>
    </source>
</evidence>
<dbReference type="RefSeq" id="WP_193800994.1">
    <property type="nucleotide sequence ID" value="NZ_JADEWC010000018.1"/>
</dbReference>
<dbReference type="EMBL" id="JADEWC010000018">
    <property type="protein sequence ID" value="MBE9222843.1"/>
    <property type="molecule type" value="Genomic_DNA"/>
</dbReference>
<keyword evidence="1" id="KW-0472">Membrane</keyword>
<accession>A0ABR9V4N1</accession>
<feature type="transmembrane region" description="Helical" evidence="1">
    <location>
        <begin position="95"/>
        <end position="112"/>
    </location>
</feature>
<feature type="transmembrane region" description="Helical" evidence="1">
    <location>
        <begin position="63"/>
        <end position="83"/>
    </location>
</feature>
<dbReference type="PANTHER" id="PTHR31303:SF1">
    <property type="entry name" value="CTP-DEPENDENT DIACYLGLYCEROL KINASE 1"/>
    <property type="match status" value="1"/>
</dbReference>
<comment type="caution">
    <text evidence="2">The sequence shown here is derived from an EMBL/GenBank/DDBJ whole genome shotgun (WGS) entry which is preliminary data.</text>
</comment>
<proteinExistence type="predicted"/>
<dbReference type="PANTHER" id="PTHR31303">
    <property type="entry name" value="CTP-DEPENDENT DIACYLGLYCEROL KINASE 1"/>
    <property type="match status" value="1"/>
</dbReference>
<dbReference type="GO" id="GO:0016779">
    <property type="term" value="F:nucleotidyltransferase activity"/>
    <property type="evidence" value="ECO:0007669"/>
    <property type="project" value="UniProtKB-KW"/>
</dbReference>
<feature type="transmembrane region" description="Helical" evidence="1">
    <location>
        <begin position="159"/>
        <end position="180"/>
    </location>
</feature>